<dbReference type="PROSITE" id="PS50853">
    <property type="entry name" value="FN3"/>
    <property type="match status" value="2"/>
</dbReference>
<dbReference type="CDD" id="cd00063">
    <property type="entry name" value="FN3"/>
    <property type="match status" value="2"/>
</dbReference>
<dbReference type="Proteomes" id="UP000092462">
    <property type="component" value="Unassembled WGS sequence"/>
</dbReference>
<reference evidence="2" key="1">
    <citation type="submission" date="2022-08" db="UniProtKB">
        <authorList>
            <consortium name="EnsemblMetazoa"/>
        </authorList>
    </citation>
    <scope>IDENTIFICATION</scope>
    <source>
        <strain evidence="2">Israel</strain>
    </source>
</reference>
<organism evidence="2 3">
    <name type="scientific">Phlebotomus papatasi</name>
    <name type="common">Sandfly</name>
    <dbReference type="NCBI Taxonomy" id="29031"/>
    <lineage>
        <taxon>Eukaryota</taxon>
        <taxon>Metazoa</taxon>
        <taxon>Ecdysozoa</taxon>
        <taxon>Arthropoda</taxon>
        <taxon>Hexapoda</taxon>
        <taxon>Insecta</taxon>
        <taxon>Pterygota</taxon>
        <taxon>Neoptera</taxon>
        <taxon>Endopterygota</taxon>
        <taxon>Diptera</taxon>
        <taxon>Nematocera</taxon>
        <taxon>Psychodoidea</taxon>
        <taxon>Psychodidae</taxon>
        <taxon>Phlebotomus</taxon>
        <taxon>Phlebotomus</taxon>
    </lineage>
</organism>
<dbReference type="InterPro" id="IPR003961">
    <property type="entry name" value="FN3_dom"/>
</dbReference>
<dbReference type="VEuPathDB" id="VectorBase:PPAPM1_007700"/>
<dbReference type="InterPro" id="IPR013783">
    <property type="entry name" value="Ig-like_fold"/>
</dbReference>
<keyword evidence="1" id="KW-0393">Immunoglobulin domain</keyword>
<dbReference type="AlphaFoldDB" id="A0A1B0DIT2"/>
<dbReference type="SUPFAM" id="SSF48726">
    <property type="entry name" value="Immunoglobulin"/>
    <property type="match status" value="1"/>
</dbReference>
<name>A0A1B0DIT2_PHLPP</name>
<sequence>VGEDRAEVEITVLGKPSKPKGPLDVSDVTKHGCKLKWKKPEDDGGVPIEYYEIEKLDPLTGQWIPCAKSTEPEANITGLQEGKPYKFRVKAVNKEGDSEPLETEGTIIAKNPFDEPGKPGKPQPQDWGADFVDLEWTPPKDDGGAPIQKYVIQKRDKAGRAWTDAATVPGDRTKATVPNLEEGHEYEFRVVAVNKAGPGEPSDASRSIVAKPRHLAPRIDRKNLQKKVVRSGQMLRMEADVTGEPPPKIVWTLKDQSLKTGDRLKIDSEDYKTTFIMQKCVRADTGTYV</sequence>
<dbReference type="GO" id="GO:0030154">
    <property type="term" value="P:cell differentiation"/>
    <property type="evidence" value="ECO:0007669"/>
    <property type="project" value="UniProtKB-ARBA"/>
</dbReference>
<dbReference type="PRINTS" id="PR00014">
    <property type="entry name" value="FNTYPEIII"/>
</dbReference>
<proteinExistence type="predicted"/>
<dbReference type="Pfam" id="PF00041">
    <property type="entry name" value="fn3"/>
    <property type="match status" value="2"/>
</dbReference>
<dbReference type="SUPFAM" id="SSF49265">
    <property type="entry name" value="Fibronectin type III"/>
    <property type="match status" value="1"/>
</dbReference>
<dbReference type="Pfam" id="PF07679">
    <property type="entry name" value="I-set"/>
    <property type="match status" value="1"/>
</dbReference>
<dbReference type="PANTHER" id="PTHR14340:SF9">
    <property type="entry name" value="FIBRONECTIN TYPE-III DOMAIN-CONTAINING PROTEIN"/>
    <property type="match status" value="1"/>
</dbReference>
<keyword evidence="3" id="KW-1185">Reference proteome</keyword>
<dbReference type="GO" id="GO:0030017">
    <property type="term" value="C:sarcomere"/>
    <property type="evidence" value="ECO:0007669"/>
    <property type="project" value="UniProtKB-ARBA"/>
</dbReference>
<dbReference type="InterPro" id="IPR036179">
    <property type="entry name" value="Ig-like_dom_sf"/>
</dbReference>
<evidence type="ECO:0000313" key="3">
    <source>
        <dbReference type="Proteomes" id="UP000092462"/>
    </source>
</evidence>
<dbReference type="PROSITE" id="PS50835">
    <property type="entry name" value="IG_LIKE"/>
    <property type="match status" value="1"/>
</dbReference>
<dbReference type="InterPro" id="IPR036116">
    <property type="entry name" value="FN3_sf"/>
</dbReference>
<dbReference type="PANTHER" id="PTHR14340">
    <property type="entry name" value="MICROFIBRIL-ASSOCIATED GLYCOPROTEIN 3"/>
    <property type="match status" value="1"/>
</dbReference>
<dbReference type="EnsemblMetazoa" id="PPAI008069-RA">
    <property type="protein sequence ID" value="PPAI008069-PA"/>
    <property type="gene ID" value="PPAI008069"/>
</dbReference>
<accession>A0A1B0DIT2</accession>
<dbReference type="FunFam" id="2.60.40.10:FF:000056">
    <property type="entry name" value="twitchin isoform X4"/>
    <property type="match status" value="2"/>
</dbReference>
<dbReference type="EMBL" id="AJVK01034535">
    <property type="status" value="NOT_ANNOTATED_CDS"/>
    <property type="molecule type" value="Genomic_DNA"/>
</dbReference>
<dbReference type="InterPro" id="IPR007110">
    <property type="entry name" value="Ig-like_dom"/>
</dbReference>
<dbReference type="FunFam" id="2.60.40.10:FF:000051">
    <property type="entry name" value="Uncharacterized protein, isoform J"/>
    <property type="match status" value="1"/>
</dbReference>
<evidence type="ECO:0000313" key="2">
    <source>
        <dbReference type="EnsemblMetazoa" id="PPAI008069-PA"/>
    </source>
</evidence>
<dbReference type="SMART" id="SM00060">
    <property type="entry name" value="FN3"/>
    <property type="match status" value="2"/>
</dbReference>
<protein>
    <submittedName>
        <fullName evidence="2">Uncharacterized protein</fullName>
    </submittedName>
</protein>
<dbReference type="InterPro" id="IPR013098">
    <property type="entry name" value="Ig_I-set"/>
</dbReference>
<evidence type="ECO:0000256" key="1">
    <source>
        <dbReference type="ARBA" id="ARBA00023319"/>
    </source>
</evidence>
<dbReference type="GO" id="GO:0009653">
    <property type="term" value="P:anatomical structure morphogenesis"/>
    <property type="evidence" value="ECO:0007669"/>
    <property type="project" value="UniProtKB-ARBA"/>
</dbReference>
<dbReference type="Gene3D" id="2.60.40.10">
    <property type="entry name" value="Immunoglobulins"/>
    <property type="match status" value="3"/>
</dbReference>
<dbReference type="VEuPathDB" id="VectorBase:PPAI008069"/>